<name>A0A9N9AF95_9GLOM</name>
<dbReference type="Proteomes" id="UP000789342">
    <property type="component" value="Unassembled WGS sequence"/>
</dbReference>
<dbReference type="GO" id="GO:0008126">
    <property type="term" value="F:acetylesterase activity"/>
    <property type="evidence" value="ECO:0007669"/>
    <property type="project" value="TreeGrafter"/>
</dbReference>
<proteinExistence type="inferred from homology"/>
<comment type="caution">
    <text evidence="3">The sequence shown here is derived from an EMBL/GenBank/DDBJ whole genome shotgun (WGS) entry which is preliminary data.</text>
</comment>
<comment type="similarity">
    <text evidence="1">Belongs to the AB hydrolase superfamily. AB hydrolase 4 family.</text>
</comment>
<sequence>IHCNPETVNIDVRHAESNEVKKIQLFEYLSSKCPSLVGEHARYYPTPWIGNGHAQTLYASKLVKTPDGGQIAVDWTPPMSQKPIDDTPTVVVLHGLTGGSHESYIRCLLEVLTNPPHNYRAVVINFRGCSESHITSPKLYSAASTNDLRTVLRYIQEIIPDSSLIAIGFSMGANILVKYLGEEGDKTPLIAAASV</sequence>
<dbReference type="GO" id="GO:0047372">
    <property type="term" value="F:monoacylglycerol lipase activity"/>
    <property type="evidence" value="ECO:0007669"/>
    <property type="project" value="TreeGrafter"/>
</dbReference>
<feature type="non-terminal residue" evidence="3">
    <location>
        <position position="195"/>
    </location>
</feature>
<dbReference type="EMBL" id="CAJVPV010002581">
    <property type="protein sequence ID" value="CAG8530393.1"/>
    <property type="molecule type" value="Genomic_DNA"/>
</dbReference>
<dbReference type="GO" id="GO:0051793">
    <property type="term" value="P:medium-chain fatty acid catabolic process"/>
    <property type="evidence" value="ECO:0007669"/>
    <property type="project" value="TreeGrafter"/>
</dbReference>
<dbReference type="SUPFAM" id="SSF53474">
    <property type="entry name" value="alpha/beta-Hydrolases"/>
    <property type="match status" value="1"/>
</dbReference>
<evidence type="ECO:0000313" key="3">
    <source>
        <dbReference type="EMBL" id="CAG8530393.1"/>
    </source>
</evidence>
<dbReference type="PANTHER" id="PTHR10794:SF63">
    <property type="entry name" value="ALPHA_BETA HYDROLASE 1, ISOFORM A"/>
    <property type="match status" value="1"/>
</dbReference>
<dbReference type="InterPro" id="IPR050960">
    <property type="entry name" value="AB_hydrolase_4_sf"/>
</dbReference>
<feature type="domain" description="AB hydrolase-1" evidence="2">
    <location>
        <begin position="88"/>
        <end position="183"/>
    </location>
</feature>
<evidence type="ECO:0000313" key="4">
    <source>
        <dbReference type="Proteomes" id="UP000789342"/>
    </source>
</evidence>
<dbReference type="PANTHER" id="PTHR10794">
    <property type="entry name" value="ABHYDROLASE DOMAIN-CONTAINING PROTEIN"/>
    <property type="match status" value="1"/>
</dbReference>
<dbReference type="GO" id="GO:0051792">
    <property type="term" value="P:medium-chain fatty acid biosynthetic process"/>
    <property type="evidence" value="ECO:0007669"/>
    <property type="project" value="TreeGrafter"/>
</dbReference>
<protein>
    <submittedName>
        <fullName evidence="3">16135_t:CDS:1</fullName>
    </submittedName>
</protein>
<accession>A0A9N9AF95</accession>
<dbReference type="OrthoDB" id="5954035at2759"/>
<dbReference type="AlphaFoldDB" id="A0A9N9AF95"/>
<keyword evidence="4" id="KW-1185">Reference proteome</keyword>
<dbReference type="Gene3D" id="3.40.50.1820">
    <property type="entry name" value="alpha/beta hydrolase"/>
    <property type="match status" value="1"/>
</dbReference>
<evidence type="ECO:0000259" key="2">
    <source>
        <dbReference type="Pfam" id="PF00561"/>
    </source>
</evidence>
<gene>
    <name evidence="3" type="ORF">AMORRO_LOCUS4644</name>
</gene>
<reference evidence="3" key="1">
    <citation type="submission" date="2021-06" db="EMBL/GenBank/DDBJ databases">
        <authorList>
            <person name="Kallberg Y."/>
            <person name="Tangrot J."/>
            <person name="Rosling A."/>
        </authorList>
    </citation>
    <scope>NUCLEOTIDE SEQUENCE</scope>
    <source>
        <strain evidence="3">CL551</strain>
    </source>
</reference>
<evidence type="ECO:0000256" key="1">
    <source>
        <dbReference type="ARBA" id="ARBA00010884"/>
    </source>
</evidence>
<organism evidence="3 4">
    <name type="scientific">Acaulospora morrowiae</name>
    <dbReference type="NCBI Taxonomy" id="94023"/>
    <lineage>
        <taxon>Eukaryota</taxon>
        <taxon>Fungi</taxon>
        <taxon>Fungi incertae sedis</taxon>
        <taxon>Mucoromycota</taxon>
        <taxon>Glomeromycotina</taxon>
        <taxon>Glomeromycetes</taxon>
        <taxon>Diversisporales</taxon>
        <taxon>Acaulosporaceae</taxon>
        <taxon>Acaulospora</taxon>
    </lineage>
</organism>
<dbReference type="InterPro" id="IPR029058">
    <property type="entry name" value="AB_hydrolase_fold"/>
</dbReference>
<dbReference type="Pfam" id="PF00561">
    <property type="entry name" value="Abhydrolase_1"/>
    <property type="match status" value="1"/>
</dbReference>
<feature type="non-terminal residue" evidence="3">
    <location>
        <position position="1"/>
    </location>
</feature>
<dbReference type="InterPro" id="IPR000073">
    <property type="entry name" value="AB_hydrolase_1"/>
</dbReference>